<feature type="compositionally biased region" description="Acidic residues" evidence="1">
    <location>
        <begin position="180"/>
        <end position="190"/>
    </location>
</feature>
<organism evidence="2 3">
    <name type="scientific">Phytophthora nicotianae P1976</name>
    <dbReference type="NCBI Taxonomy" id="1317066"/>
    <lineage>
        <taxon>Eukaryota</taxon>
        <taxon>Sar</taxon>
        <taxon>Stramenopiles</taxon>
        <taxon>Oomycota</taxon>
        <taxon>Peronosporomycetes</taxon>
        <taxon>Peronosporales</taxon>
        <taxon>Peronosporaceae</taxon>
        <taxon>Phytophthora</taxon>
    </lineage>
</organism>
<feature type="region of interest" description="Disordered" evidence="1">
    <location>
        <begin position="180"/>
        <end position="200"/>
    </location>
</feature>
<dbReference type="EMBL" id="ANJA01005007">
    <property type="protein sequence ID" value="ETO58613.1"/>
    <property type="molecule type" value="Genomic_DNA"/>
</dbReference>
<dbReference type="AlphaFoldDB" id="A0A080YW52"/>
<sequence length="200" mass="22641">MPAKGAGAKKAAQKKTGTMQPVATGKRVRLTRPKDYVSPLEKRRRAAKPERIIATVEELQAYIKGGQSADESVTIYARFLWDSYHVAEDTRDIVHLHLYDAVAEDDIETLLKNFHYEGEHDFGSDRMLMTASIWDTKKGCRGIPKPGEFVRISHFTGLKLYRDETVQFNTKLSDIRVDDPYVEDSEENAGDDSHVTDPEI</sequence>
<feature type="compositionally biased region" description="Basic and acidic residues" evidence="1">
    <location>
        <begin position="191"/>
        <end position="200"/>
    </location>
</feature>
<feature type="compositionally biased region" description="Low complexity" evidence="1">
    <location>
        <begin position="1"/>
        <end position="10"/>
    </location>
</feature>
<evidence type="ECO:0000256" key="1">
    <source>
        <dbReference type="SAM" id="MobiDB-lite"/>
    </source>
</evidence>
<comment type="caution">
    <text evidence="2">The sequence shown here is derived from an EMBL/GenBank/DDBJ whole genome shotgun (WGS) entry which is preliminary data.</text>
</comment>
<feature type="region of interest" description="Disordered" evidence="1">
    <location>
        <begin position="1"/>
        <end position="25"/>
    </location>
</feature>
<reference evidence="2 3" key="1">
    <citation type="submission" date="2013-11" db="EMBL/GenBank/DDBJ databases">
        <title>The Genome Sequence of Phytophthora parasitica P1976.</title>
        <authorList>
            <consortium name="The Broad Institute Genomics Platform"/>
            <person name="Russ C."/>
            <person name="Tyler B."/>
            <person name="Panabieres F."/>
            <person name="Shan W."/>
            <person name="Tripathy S."/>
            <person name="Grunwald N."/>
            <person name="Machado M."/>
            <person name="Johnson C.S."/>
            <person name="Walker B."/>
            <person name="Young S."/>
            <person name="Zeng Q."/>
            <person name="Gargeya S."/>
            <person name="Fitzgerald M."/>
            <person name="Haas B."/>
            <person name="Abouelleil A."/>
            <person name="Allen A.W."/>
            <person name="Alvarado L."/>
            <person name="Arachchi H.M."/>
            <person name="Berlin A.M."/>
            <person name="Chapman S.B."/>
            <person name="Gainer-Dewar J."/>
            <person name="Goldberg J."/>
            <person name="Griggs A."/>
            <person name="Gujja S."/>
            <person name="Hansen M."/>
            <person name="Howarth C."/>
            <person name="Imamovic A."/>
            <person name="Ireland A."/>
            <person name="Larimer J."/>
            <person name="McCowan C."/>
            <person name="Murphy C."/>
            <person name="Pearson M."/>
            <person name="Poon T.W."/>
            <person name="Priest M."/>
            <person name="Roberts A."/>
            <person name="Saif S."/>
            <person name="Shea T."/>
            <person name="Sisk P."/>
            <person name="Sykes S."/>
            <person name="Wortman J."/>
            <person name="Nusbaum C."/>
            <person name="Birren B."/>
        </authorList>
    </citation>
    <scope>NUCLEOTIDE SEQUENCE [LARGE SCALE GENOMIC DNA]</scope>
    <source>
        <strain evidence="2 3">P1976</strain>
    </source>
</reference>
<accession>A0A080YW52</accession>
<gene>
    <name evidence="2" type="ORF">F444_23009</name>
</gene>
<proteinExistence type="predicted"/>
<protein>
    <submittedName>
        <fullName evidence="2">Uncharacterized protein</fullName>
    </submittedName>
</protein>
<evidence type="ECO:0000313" key="2">
    <source>
        <dbReference type="EMBL" id="ETO58613.1"/>
    </source>
</evidence>
<dbReference type="Proteomes" id="UP000028582">
    <property type="component" value="Unassembled WGS sequence"/>
</dbReference>
<name>A0A080YW52_PHYNI</name>
<evidence type="ECO:0000313" key="3">
    <source>
        <dbReference type="Proteomes" id="UP000028582"/>
    </source>
</evidence>